<dbReference type="EMBL" id="NESQ01000379">
    <property type="protein sequence ID" value="PUU73397.1"/>
    <property type="molecule type" value="Genomic_DNA"/>
</dbReference>
<dbReference type="STRING" id="42251.A0A2T6ZD25"/>
<feature type="region of interest" description="Disordered" evidence="1">
    <location>
        <begin position="157"/>
        <end position="177"/>
    </location>
</feature>
<comment type="caution">
    <text evidence="2">The sequence shown here is derived from an EMBL/GenBank/DDBJ whole genome shotgun (WGS) entry which is preliminary data.</text>
</comment>
<keyword evidence="3" id="KW-1185">Reference proteome</keyword>
<feature type="compositionally biased region" description="Polar residues" evidence="1">
    <location>
        <begin position="1"/>
        <end position="11"/>
    </location>
</feature>
<evidence type="ECO:0000256" key="1">
    <source>
        <dbReference type="SAM" id="MobiDB-lite"/>
    </source>
</evidence>
<feature type="region of interest" description="Disordered" evidence="1">
    <location>
        <begin position="1"/>
        <end position="31"/>
    </location>
</feature>
<gene>
    <name evidence="2" type="ORF">B9Z19DRAFT_1069020</name>
</gene>
<feature type="compositionally biased region" description="Low complexity" evidence="1">
    <location>
        <begin position="157"/>
        <end position="167"/>
    </location>
</feature>
<dbReference type="Proteomes" id="UP000244722">
    <property type="component" value="Unassembled WGS sequence"/>
</dbReference>
<reference evidence="2 3" key="1">
    <citation type="submission" date="2017-04" db="EMBL/GenBank/DDBJ databases">
        <title>Draft genome sequence of Tuber borchii Vittad., a whitish edible truffle.</title>
        <authorList>
            <consortium name="DOE Joint Genome Institute"/>
            <person name="Murat C."/>
            <person name="Kuo A."/>
            <person name="Barry K.W."/>
            <person name="Clum A."/>
            <person name="Dockter R.B."/>
            <person name="Fauchery L."/>
            <person name="Iotti M."/>
            <person name="Kohler A."/>
            <person name="Labutti K."/>
            <person name="Lindquist E.A."/>
            <person name="Lipzen A."/>
            <person name="Ohm R.A."/>
            <person name="Wang M."/>
            <person name="Grigoriev I.V."/>
            <person name="Zambonelli A."/>
            <person name="Martin F.M."/>
        </authorList>
    </citation>
    <scope>NUCLEOTIDE SEQUENCE [LARGE SCALE GENOMIC DNA]</scope>
    <source>
        <strain evidence="2 3">Tbo3840</strain>
    </source>
</reference>
<dbReference type="OrthoDB" id="5369347at2759"/>
<evidence type="ECO:0000313" key="2">
    <source>
        <dbReference type="EMBL" id="PUU73397.1"/>
    </source>
</evidence>
<organism evidence="2 3">
    <name type="scientific">Tuber borchii</name>
    <name type="common">White truffle</name>
    <dbReference type="NCBI Taxonomy" id="42251"/>
    <lineage>
        <taxon>Eukaryota</taxon>
        <taxon>Fungi</taxon>
        <taxon>Dikarya</taxon>
        <taxon>Ascomycota</taxon>
        <taxon>Pezizomycotina</taxon>
        <taxon>Pezizomycetes</taxon>
        <taxon>Pezizales</taxon>
        <taxon>Tuberaceae</taxon>
        <taxon>Tuber</taxon>
    </lineage>
</organism>
<dbReference type="AlphaFoldDB" id="A0A2T6ZD25"/>
<protein>
    <submittedName>
        <fullName evidence="2">Uncharacterized protein</fullName>
    </submittedName>
</protein>
<name>A0A2T6ZD25_TUBBO</name>
<evidence type="ECO:0000313" key="3">
    <source>
        <dbReference type="Proteomes" id="UP000244722"/>
    </source>
</evidence>
<sequence>MSDSQPLPTTRFTRHQLKDTDTIYNKEGSNPDLEDGKTIPEFLLQEIRIYDNLLINNIFLADPTLLHLSISNLSRKLKSTYHNTIFKQQAGSSRSKSHLTVDLLSETSEERNISIGPEKRSICQENISSEISVSPTRKQWLKIIGIEQIFQNMVMEDSGSQDSQSNSDQEETDNIEQLKGKKKVEYEYWEEDSRSNMREWPRVVGLEQQFYQINIEDSIDSSEDEIMEDIESWQEERSLAEIGLGNGQNKGKTCLRLSILSGNEEYMRVVEEENNYLADYEIPIIEKDISSNILSLKGKYQVIEDSISHIISIPLRKPLHLGSQSPKTDASYLKSENISIRKPFSEKEIIEISSDSEPTTPISECSDGQELTLHYLHQRYSNNFGCSCHLTPPDHSALPSQQWSLSEIIKLLDQNLPVDYPVPGKYGYSGNISEEQWLNLLCGIPTLEATPPTLQIPSQYSNHEFLTTYDIDSFIAKAKCLSVAKRGLRIQFSPSCLHNISSDIHLYSDVEERLLSGNISSRQVPLHHIPHFYLGLLPSSIHLPLYVFLPSLWNSSSPNSSYISNHHIQQWMDHALIPPILRHYPQDIIQHLPVSFNSASISIFARGRESGTQSGRFESGKRQEHYYFLPGRFLKEVWEDIVKFSMQPGYTHFGNAFILIDAKDLKHDLKSSTMEGSWKMLIEMLDGDLNFNSLDSSFQFLDLGQEIISQQEKTICFFRTCCLNEGLAQISSDSSGLQSANYTWALTALTANQTLAYSKVSQQYQNGLIYSQFYSPLKCLFDAAGTYPFQNQSLNYLSISSEIMKLWQAGRIGSERFNIDMSKLQRAYTHSRDRILLALRESIQHGRSFSTRQEHRISIEMFHALARKPIQISSNQTFQTCLIVNSEEIFHLLYPNICRFGLALEYTAAKLDISRDQSTSDLSRIFRMFLQLQKASFTSVLLQA</sequence>
<accession>A0A2T6ZD25</accession>
<proteinExistence type="predicted"/>